<evidence type="ECO:0000313" key="2">
    <source>
        <dbReference type="EMBL" id="PYI00680.1"/>
    </source>
</evidence>
<dbReference type="Proteomes" id="UP000248423">
    <property type="component" value="Unassembled WGS sequence"/>
</dbReference>
<name>A0A319DTC4_ASPSB</name>
<accession>A0A319DTC4</accession>
<gene>
    <name evidence="2" type="ORF">BO78DRAFT_391747</name>
</gene>
<sequence>MSYHPSPDEPNTNHHHHHLPGLQPWALGVFWPWGALPSSSSSHCEQDPDRPSKWPPITIITTNNNNNNISPLSPDSDHLTPISLPNDPPTIDPKLLLLPSDPQPLDLDLDPTPPVCDLPTALPIRITPGQRHTPTNPAFRNKDRSTSTERVHGSLPVRRRIAKH</sequence>
<evidence type="ECO:0000256" key="1">
    <source>
        <dbReference type="SAM" id="MobiDB-lite"/>
    </source>
</evidence>
<evidence type="ECO:0000313" key="3">
    <source>
        <dbReference type="Proteomes" id="UP000248423"/>
    </source>
</evidence>
<feature type="compositionally biased region" description="Basic and acidic residues" evidence="1">
    <location>
        <begin position="140"/>
        <end position="152"/>
    </location>
</feature>
<dbReference type="EMBL" id="KZ826441">
    <property type="protein sequence ID" value="PYI00680.1"/>
    <property type="molecule type" value="Genomic_DNA"/>
</dbReference>
<keyword evidence="3" id="KW-1185">Reference proteome</keyword>
<reference evidence="2 3" key="1">
    <citation type="submission" date="2018-02" db="EMBL/GenBank/DDBJ databases">
        <title>The genomes of Aspergillus section Nigri reveals drivers in fungal speciation.</title>
        <authorList>
            <consortium name="DOE Joint Genome Institute"/>
            <person name="Vesth T.C."/>
            <person name="Nybo J."/>
            <person name="Theobald S."/>
            <person name="Brandl J."/>
            <person name="Frisvad J.C."/>
            <person name="Nielsen K.F."/>
            <person name="Lyhne E.K."/>
            <person name="Kogle M.E."/>
            <person name="Kuo A."/>
            <person name="Riley R."/>
            <person name="Clum A."/>
            <person name="Nolan M."/>
            <person name="Lipzen A."/>
            <person name="Salamov A."/>
            <person name="Henrissat B."/>
            <person name="Wiebenga A."/>
            <person name="De vries R.P."/>
            <person name="Grigoriev I.V."/>
            <person name="Mortensen U.H."/>
            <person name="Andersen M.R."/>
            <person name="Baker S.E."/>
        </authorList>
    </citation>
    <scope>NUCLEOTIDE SEQUENCE [LARGE SCALE GENOMIC DNA]</scope>
    <source>
        <strain evidence="2 3">CBS 121057</strain>
    </source>
</reference>
<feature type="region of interest" description="Disordered" evidence="1">
    <location>
        <begin position="38"/>
        <end position="93"/>
    </location>
</feature>
<dbReference type="AlphaFoldDB" id="A0A319DTC4"/>
<dbReference type="VEuPathDB" id="FungiDB:BO78DRAFT_391747"/>
<proteinExistence type="predicted"/>
<organism evidence="2 3">
    <name type="scientific">Aspergillus sclerotiicarbonarius (strain CBS 121057 / IBT 28362)</name>
    <dbReference type="NCBI Taxonomy" id="1448318"/>
    <lineage>
        <taxon>Eukaryota</taxon>
        <taxon>Fungi</taxon>
        <taxon>Dikarya</taxon>
        <taxon>Ascomycota</taxon>
        <taxon>Pezizomycotina</taxon>
        <taxon>Eurotiomycetes</taxon>
        <taxon>Eurotiomycetidae</taxon>
        <taxon>Eurotiales</taxon>
        <taxon>Aspergillaceae</taxon>
        <taxon>Aspergillus</taxon>
        <taxon>Aspergillus subgen. Circumdati</taxon>
    </lineage>
</organism>
<protein>
    <submittedName>
        <fullName evidence="2">Uncharacterized protein</fullName>
    </submittedName>
</protein>
<feature type="region of interest" description="Disordered" evidence="1">
    <location>
        <begin position="128"/>
        <end position="155"/>
    </location>
</feature>
<feature type="compositionally biased region" description="Low complexity" evidence="1">
    <location>
        <begin position="57"/>
        <end position="69"/>
    </location>
</feature>